<dbReference type="OrthoDB" id="1071350at2"/>
<dbReference type="EMBL" id="CP020919">
    <property type="protein sequence ID" value="AWG27264.1"/>
    <property type="molecule type" value="Genomic_DNA"/>
</dbReference>
<name>A0A2S1LU67_9FLAO</name>
<organism evidence="1 2">
    <name type="scientific">Flavobacterium kingsejongi</name>
    <dbReference type="NCBI Taxonomy" id="1678728"/>
    <lineage>
        <taxon>Bacteria</taxon>
        <taxon>Pseudomonadati</taxon>
        <taxon>Bacteroidota</taxon>
        <taxon>Flavobacteriia</taxon>
        <taxon>Flavobacteriales</taxon>
        <taxon>Flavobacteriaceae</taxon>
        <taxon>Flavobacterium</taxon>
    </lineage>
</organism>
<protein>
    <submittedName>
        <fullName evidence="1">3-oxoacyl-ACP synthase</fullName>
    </submittedName>
</protein>
<evidence type="ECO:0000313" key="2">
    <source>
        <dbReference type="Proteomes" id="UP000244677"/>
    </source>
</evidence>
<evidence type="ECO:0000313" key="1">
    <source>
        <dbReference type="EMBL" id="AWG27264.1"/>
    </source>
</evidence>
<dbReference type="KEGG" id="fki:FK004_05330"/>
<keyword evidence="2" id="KW-1185">Reference proteome</keyword>
<accession>A0A2S1LU67</accession>
<gene>
    <name evidence="1" type="ORF">FK004_05330</name>
</gene>
<proteinExistence type="predicted"/>
<sequence length="204" mass="23316">MALTTYITSYCSILDNTLTLNGETVWTSDTPLFADFSKKAYQHLELQYPKFFKMDALSKLAFLASELLLTTLPGNTYEGTTALLFSNRSSSLDTDMKYQQSIADKKEYYPSPAVFVYTLPNIGMGEISIRNGLKSENSFFIFEAFNSEFMTNYANLLIETGKATAVLCGWVELYQEEYRAFMYLVSKEGIKIHNQENLENLYNR</sequence>
<dbReference type="Proteomes" id="UP000244677">
    <property type="component" value="Chromosome"/>
</dbReference>
<reference evidence="1 2" key="1">
    <citation type="submission" date="2017-04" db="EMBL/GenBank/DDBJ databases">
        <title>Complete genome sequence of Flavobacterium kingsejong AJ004.</title>
        <authorList>
            <person name="Lee P.C."/>
        </authorList>
    </citation>
    <scope>NUCLEOTIDE SEQUENCE [LARGE SCALE GENOMIC DNA]</scope>
    <source>
        <strain evidence="1 2">AJ004</strain>
    </source>
</reference>
<dbReference type="AlphaFoldDB" id="A0A2S1LU67"/>